<keyword evidence="5" id="KW-0572">Peptidoglycan-anchor</keyword>
<comment type="subcellular location">
    <subcellularLocation>
        <location evidence="1">Secreted</location>
        <location evidence="1">Cell wall</location>
        <topology evidence="1">Peptidoglycan-anchor</topology>
    </subcellularLocation>
</comment>
<dbReference type="SUPFAM" id="SSF49478">
    <property type="entry name" value="Cna protein B-type domain"/>
    <property type="match status" value="6"/>
</dbReference>
<gene>
    <name evidence="9" type="ORF">BK732_05585</name>
</gene>
<evidence type="ECO:0000256" key="2">
    <source>
        <dbReference type="ARBA" id="ARBA00022512"/>
    </source>
</evidence>
<protein>
    <recommendedName>
        <fullName evidence="8">Gram-positive cocci surface proteins LPxTG domain-containing protein</fullName>
    </recommendedName>
</protein>
<dbReference type="PROSITE" id="PS50847">
    <property type="entry name" value="GRAM_POS_ANCHORING"/>
    <property type="match status" value="1"/>
</dbReference>
<comment type="caution">
    <text evidence="9">The sequence shown here is derived from an EMBL/GenBank/DDBJ whole genome shotgun (WGS) entry which is preliminary data.</text>
</comment>
<keyword evidence="3" id="KW-0964">Secreted</keyword>
<dbReference type="EMBL" id="NFDG01000039">
    <property type="protein sequence ID" value="OTY26204.1"/>
    <property type="molecule type" value="Genomic_DNA"/>
</dbReference>
<feature type="non-terminal residue" evidence="9">
    <location>
        <position position="1"/>
    </location>
</feature>
<evidence type="ECO:0000256" key="4">
    <source>
        <dbReference type="ARBA" id="ARBA00022729"/>
    </source>
</evidence>
<dbReference type="Proteomes" id="UP000194860">
    <property type="component" value="Unassembled WGS sequence"/>
</dbReference>
<dbReference type="CDD" id="cd00222">
    <property type="entry name" value="CollagenBindB"/>
    <property type="match status" value="6"/>
</dbReference>
<evidence type="ECO:0000313" key="10">
    <source>
        <dbReference type="Proteomes" id="UP000194860"/>
    </source>
</evidence>
<accession>A0A243AKJ0</accession>
<organism evidence="9 10">
    <name type="scientific">Bacillus thuringiensis serovar navarrensis</name>
    <dbReference type="NCBI Taxonomy" id="339658"/>
    <lineage>
        <taxon>Bacteria</taxon>
        <taxon>Bacillati</taxon>
        <taxon>Bacillota</taxon>
        <taxon>Bacilli</taxon>
        <taxon>Bacillales</taxon>
        <taxon>Bacillaceae</taxon>
        <taxon>Bacillus</taxon>
        <taxon>Bacillus cereus group</taxon>
    </lineage>
</organism>
<feature type="domain" description="Gram-positive cocci surface proteins LPxTG" evidence="8">
    <location>
        <begin position="620"/>
        <end position="653"/>
    </location>
</feature>
<dbReference type="Pfam" id="PF05738">
    <property type="entry name" value="Cna_B"/>
    <property type="match status" value="6"/>
</dbReference>
<feature type="region of interest" description="Disordered" evidence="6">
    <location>
        <begin position="553"/>
        <end position="626"/>
    </location>
</feature>
<dbReference type="NCBIfam" id="TIGR01167">
    <property type="entry name" value="LPXTG_anchor"/>
    <property type="match status" value="1"/>
</dbReference>
<dbReference type="InterPro" id="IPR008454">
    <property type="entry name" value="Collagen-bd_Cna-like_B-typ_dom"/>
</dbReference>
<sequence length="653" mass="74413">SGKKVWEDYNNQFKTRPESITVQLLQNGTTEFQTKEVKADEKGNWTFSFTDLPKYDEQGKEFKYTVSEVKVKDYETKVDGTTITNTYKNTETTEVSGKKVWEDYNNKFNTRPESITVQLLQNGTEFKTEIVKADKEGNWNFSFKDLPKYDGQGNAYTYTVNEVKVDGYETKVEGTTITNTYKNTETTEVSGKKVWEDYNNKFNTRPESITVQLLQNGTEFKTEIVKVDKEGNWNFSFKDLPKYDGQGNEFKYTVSEVKVKDYETKVDGTTITNTYKNTETTEVSGKKVWEDYNNKFNTRPESITVQLLQNGTEFQTKEVKTDKDGNWSFDFKDLPKYDEQGNVYTYTVNEVKVDGYETKVEGTTITNIYKNTETTELSGKKVWEDYNNKFNTRPESITVQLLQNGTEFQTKEVKVDTADKEGNWTFSFKDLPKYDEQGNAYTYTVNEVKVDGYETKVEGTTITNIYKNTETTEISGKKVWDDNNSIDRPSTIKVDLLQNGQVIDTKEVSVATNWKYTFENLQVYDANGVAYKYEVKEQPVAGYKSEVNGYDITNTKIKDEPNVDPKDPSTDPKDPSTDPKDPSTNPKDPSTDPKDPSTDPDKNSDSKAPPTTENDKPTLLPNTGGTSAEMSSILGGIVLFLLGGILLARQRIK</sequence>
<dbReference type="AlphaFoldDB" id="A0A243AKJ0"/>
<keyword evidence="7" id="KW-1133">Transmembrane helix</keyword>
<proteinExistence type="predicted"/>
<feature type="compositionally biased region" description="Basic and acidic residues" evidence="6">
    <location>
        <begin position="589"/>
        <end position="605"/>
    </location>
</feature>
<keyword evidence="4" id="KW-0732">Signal</keyword>
<evidence type="ECO:0000256" key="1">
    <source>
        <dbReference type="ARBA" id="ARBA00004168"/>
    </source>
</evidence>
<dbReference type="RefSeq" id="WP_140152298.1">
    <property type="nucleotide sequence ID" value="NZ_NFDG01000039.1"/>
</dbReference>
<evidence type="ECO:0000256" key="5">
    <source>
        <dbReference type="ARBA" id="ARBA00023088"/>
    </source>
</evidence>
<keyword evidence="7" id="KW-0812">Transmembrane</keyword>
<evidence type="ECO:0000256" key="6">
    <source>
        <dbReference type="SAM" id="MobiDB-lite"/>
    </source>
</evidence>
<feature type="transmembrane region" description="Helical" evidence="7">
    <location>
        <begin position="630"/>
        <end position="648"/>
    </location>
</feature>
<evidence type="ECO:0000313" key="9">
    <source>
        <dbReference type="EMBL" id="OTY26204.1"/>
    </source>
</evidence>
<name>A0A243AKJ0_BACTU</name>
<evidence type="ECO:0000256" key="7">
    <source>
        <dbReference type="SAM" id="Phobius"/>
    </source>
</evidence>
<evidence type="ECO:0000256" key="3">
    <source>
        <dbReference type="ARBA" id="ARBA00022525"/>
    </source>
</evidence>
<reference evidence="9 10" key="1">
    <citation type="submission" date="2016-10" db="EMBL/GenBank/DDBJ databases">
        <title>Comparative genomics of Bacillus thuringiensis reveals a path to pathogens against multiple invertebrate hosts.</title>
        <authorList>
            <person name="Zheng J."/>
            <person name="Gao Q."/>
            <person name="Liu H."/>
            <person name="Peng D."/>
            <person name="Ruan L."/>
            <person name="Sun M."/>
        </authorList>
    </citation>
    <scope>NUCLEOTIDE SEQUENCE [LARGE SCALE GENOMIC DNA]</scope>
    <source>
        <strain evidence="9">BGSC 4BM1</strain>
    </source>
</reference>
<dbReference type="Gene3D" id="2.60.40.1140">
    <property type="entry name" value="Collagen-binding surface protein Cna, B-type domain"/>
    <property type="match status" value="6"/>
</dbReference>
<feature type="compositionally biased region" description="Basic and acidic residues" evidence="6">
    <location>
        <begin position="556"/>
        <end position="581"/>
    </location>
</feature>
<keyword evidence="7" id="KW-0472">Membrane</keyword>
<dbReference type="InterPro" id="IPR019931">
    <property type="entry name" value="LPXTG_anchor"/>
</dbReference>
<evidence type="ECO:0000259" key="8">
    <source>
        <dbReference type="PROSITE" id="PS50847"/>
    </source>
</evidence>
<keyword evidence="2" id="KW-0134">Cell wall</keyword>